<comment type="caution">
    <text evidence="1">The sequence shown here is derived from an EMBL/GenBank/DDBJ whole genome shotgun (WGS) entry which is preliminary data.</text>
</comment>
<organism evidence="1 2">
    <name type="scientific">Ollibium composti</name>
    <dbReference type="NCBI Taxonomy" id="2675109"/>
    <lineage>
        <taxon>Bacteria</taxon>
        <taxon>Pseudomonadati</taxon>
        <taxon>Pseudomonadota</taxon>
        <taxon>Alphaproteobacteria</taxon>
        <taxon>Hyphomicrobiales</taxon>
        <taxon>Phyllobacteriaceae</taxon>
        <taxon>Ollibium</taxon>
    </lineage>
</organism>
<sequence length="128" mass="15018">MVKDKTQFSKLMVEISNYFHFSNIQSTIAFDVSSSTWNRIKANKFKGILSKDQELRCIYIKIMINAVKDSNFKNKWIHEYTIFTPQIRTPFEIIQDSGLAGMAMLVLHLKNPNFKSFWDTRGDLSKRM</sequence>
<gene>
    <name evidence="1" type="ORF">E6C48_16340</name>
</gene>
<dbReference type="EMBL" id="SSNY01000010">
    <property type="protein sequence ID" value="THF55652.1"/>
    <property type="molecule type" value="Genomic_DNA"/>
</dbReference>
<dbReference type="Proteomes" id="UP000306441">
    <property type="component" value="Unassembled WGS sequence"/>
</dbReference>
<evidence type="ECO:0000313" key="1">
    <source>
        <dbReference type="EMBL" id="THF55652.1"/>
    </source>
</evidence>
<name>A0ABY2Q3H2_9HYPH</name>
<keyword evidence="2" id="KW-1185">Reference proteome</keyword>
<proteinExistence type="predicted"/>
<dbReference type="RefSeq" id="WP_136359146.1">
    <property type="nucleotide sequence ID" value="NZ_SSNY01000010.1"/>
</dbReference>
<accession>A0ABY2Q3H2</accession>
<protein>
    <submittedName>
        <fullName evidence="1">Uncharacterized protein</fullName>
    </submittedName>
</protein>
<evidence type="ECO:0000313" key="2">
    <source>
        <dbReference type="Proteomes" id="UP000306441"/>
    </source>
</evidence>
<reference evidence="1 2" key="1">
    <citation type="submission" date="2019-04" db="EMBL/GenBank/DDBJ databases">
        <title>Mesorhizobium composti sp. nov., isolated from compost.</title>
        <authorList>
            <person name="Lin S.-Y."/>
            <person name="Hameed A."/>
            <person name="Hsieh Y.-T."/>
            <person name="Young C.-C."/>
        </authorList>
    </citation>
    <scope>NUCLEOTIDE SEQUENCE [LARGE SCALE GENOMIC DNA]</scope>
    <source>
        <strain evidence="1 2">CC-YTH430</strain>
    </source>
</reference>